<reference evidence="9 10" key="1">
    <citation type="submission" date="2020-01" db="EMBL/GenBank/DDBJ databases">
        <authorList>
            <person name="Kim M.K."/>
        </authorList>
    </citation>
    <scope>NUCLEOTIDE SEQUENCE [LARGE SCALE GENOMIC DNA]</scope>
    <source>
        <strain evidence="9 10">BT213</strain>
    </source>
</reference>
<gene>
    <name evidence="9" type="ORF">GWO68_16630</name>
</gene>
<dbReference type="CDD" id="cd07025">
    <property type="entry name" value="Peptidase_S66"/>
    <property type="match status" value="1"/>
</dbReference>
<evidence type="ECO:0000313" key="10">
    <source>
        <dbReference type="Proteomes" id="UP000478546"/>
    </source>
</evidence>
<dbReference type="EMBL" id="JAAEAA010000030">
    <property type="protein sequence ID" value="NDK57552.1"/>
    <property type="molecule type" value="Genomic_DNA"/>
</dbReference>
<dbReference type="SUPFAM" id="SSF52317">
    <property type="entry name" value="Class I glutamine amidotransferase-like"/>
    <property type="match status" value="1"/>
</dbReference>
<name>A0A6B2HC32_9BACT</name>
<evidence type="ECO:0000313" key="9">
    <source>
        <dbReference type="EMBL" id="NDK57552.1"/>
    </source>
</evidence>
<keyword evidence="10" id="KW-1185">Reference proteome</keyword>
<dbReference type="InterPro" id="IPR029062">
    <property type="entry name" value="Class_I_gatase-like"/>
</dbReference>
<feature type="active site" description="Nucleophile" evidence="6">
    <location>
        <position position="107"/>
    </location>
</feature>
<accession>A0A6B2HC32</accession>
<evidence type="ECO:0000256" key="6">
    <source>
        <dbReference type="PIRSR" id="PIRSR028757-1"/>
    </source>
</evidence>
<dbReference type="Proteomes" id="UP000478546">
    <property type="component" value="Unassembled WGS sequence"/>
</dbReference>
<dbReference type="InterPro" id="IPR027461">
    <property type="entry name" value="Carboxypeptidase_A_C_sf"/>
</dbReference>
<dbReference type="SUPFAM" id="SSF141986">
    <property type="entry name" value="LD-carboxypeptidase A C-terminal domain-like"/>
    <property type="match status" value="1"/>
</dbReference>
<dbReference type="GO" id="GO:0006508">
    <property type="term" value="P:proteolysis"/>
    <property type="evidence" value="ECO:0007669"/>
    <property type="project" value="UniProtKB-KW"/>
</dbReference>
<dbReference type="GO" id="GO:0004180">
    <property type="term" value="F:carboxypeptidase activity"/>
    <property type="evidence" value="ECO:0007669"/>
    <property type="project" value="UniProtKB-KW"/>
</dbReference>
<keyword evidence="5" id="KW-0720">Serine protease</keyword>
<sequence>MIPALQPGDKIAILSTARKITTQELAPAIQTFGNWGLEVVLGQTIDASYNQFAGDDALRLQDFQEMLDNETIKAIVCARGGYGTIRIIDQVDFTKFKKQPKWVIGFSDVTTIHSHIHNLGIETVHAIMPVLFGREGTVDSVETLRKVLFGESINYSSGPHAFNRTGSAKGQLVGGNLSMLHTLTGTKSDISTEGKILFLEDLDEYLYHIDRMLVHLDRSGKLSNLAGLIVGDMSDMKDNAISFGKTAYEIILEHTGKYNYPVCYNFPVGHEPLNLALVCGREAILEVNEQGAKLGYVY</sequence>
<dbReference type="PANTHER" id="PTHR30237">
    <property type="entry name" value="MURAMOYLTETRAPEPTIDE CARBOXYPEPTIDASE"/>
    <property type="match status" value="1"/>
</dbReference>
<comment type="similarity">
    <text evidence="1">Belongs to the peptidase S66 family.</text>
</comment>
<evidence type="ECO:0000259" key="7">
    <source>
        <dbReference type="Pfam" id="PF02016"/>
    </source>
</evidence>
<comment type="caution">
    <text evidence="9">The sequence shown here is derived from an EMBL/GenBank/DDBJ whole genome shotgun (WGS) entry which is preliminary data.</text>
</comment>
<dbReference type="InterPro" id="IPR040921">
    <property type="entry name" value="Peptidase_S66C"/>
</dbReference>
<feature type="domain" description="LD-carboxypeptidase C-terminal" evidence="8">
    <location>
        <begin position="169"/>
        <end position="284"/>
    </location>
</feature>
<evidence type="ECO:0000259" key="8">
    <source>
        <dbReference type="Pfam" id="PF17676"/>
    </source>
</evidence>
<dbReference type="InterPro" id="IPR040449">
    <property type="entry name" value="Peptidase_S66_N"/>
</dbReference>
<evidence type="ECO:0000256" key="2">
    <source>
        <dbReference type="ARBA" id="ARBA00022645"/>
    </source>
</evidence>
<feature type="active site" description="Charge relay system" evidence="6">
    <location>
        <position position="200"/>
    </location>
</feature>
<keyword evidence="4" id="KW-0378">Hydrolase</keyword>
<dbReference type="Pfam" id="PF17676">
    <property type="entry name" value="Peptidase_S66C"/>
    <property type="match status" value="1"/>
</dbReference>
<dbReference type="Gene3D" id="3.40.50.10740">
    <property type="entry name" value="Class I glutamine amidotransferase-like"/>
    <property type="match status" value="1"/>
</dbReference>
<dbReference type="PIRSF" id="PIRSF028757">
    <property type="entry name" value="LD-carboxypeptidase"/>
    <property type="match status" value="1"/>
</dbReference>
<keyword evidence="3" id="KW-0645">Protease</keyword>
<dbReference type="PANTHER" id="PTHR30237:SF2">
    <property type="entry name" value="MUREIN TETRAPEPTIDE CARBOXYPEPTIDASE"/>
    <property type="match status" value="1"/>
</dbReference>
<dbReference type="Pfam" id="PF02016">
    <property type="entry name" value="Peptidase_S66"/>
    <property type="match status" value="1"/>
</dbReference>
<dbReference type="InterPro" id="IPR003507">
    <property type="entry name" value="S66_fam"/>
</dbReference>
<dbReference type="AlphaFoldDB" id="A0A6B2HC32"/>
<feature type="active site" description="Charge relay system" evidence="6">
    <location>
        <position position="270"/>
    </location>
</feature>
<organism evidence="9 10">
    <name type="scientific">Pontibacter fetidus</name>
    <dbReference type="NCBI Taxonomy" id="2700082"/>
    <lineage>
        <taxon>Bacteria</taxon>
        <taxon>Pseudomonadati</taxon>
        <taxon>Bacteroidota</taxon>
        <taxon>Cytophagia</taxon>
        <taxon>Cytophagales</taxon>
        <taxon>Hymenobacteraceae</taxon>
        <taxon>Pontibacter</taxon>
    </lineage>
</organism>
<dbReference type="GO" id="GO:0008236">
    <property type="term" value="F:serine-type peptidase activity"/>
    <property type="evidence" value="ECO:0007669"/>
    <property type="project" value="UniProtKB-KW"/>
</dbReference>
<evidence type="ECO:0000256" key="5">
    <source>
        <dbReference type="ARBA" id="ARBA00022825"/>
    </source>
</evidence>
<feature type="domain" description="LD-carboxypeptidase N-terminal" evidence="7">
    <location>
        <begin position="11"/>
        <end position="126"/>
    </location>
</feature>
<dbReference type="Gene3D" id="3.50.30.60">
    <property type="entry name" value="LD-carboxypeptidase A C-terminal domain-like"/>
    <property type="match status" value="1"/>
</dbReference>
<proteinExistence type="inferred from homology"/>
<evidence type="ECO:0000256" key="3">
    <source>
        <dbReference type="ARBA" id="ARBA00022670"/>
    </source>
</evidence>
<dbReference type="InterPro" id="IPR027478">
    <property type="entry name" value="LdcA_N"/>
</dbReference>
<evidence type="ECO:0000256" key="1">
    <source>
        <dbReference type="ARBA" id="ARBA00010233"/>
    </source>
</evidence>
<evidence type="ECO:0000256" key="4">
    <source>
        <dbReference type="ARBA" id="ARBA00022801"/>
    </source>
</evidence>
<keyword evidence="2 9" id="KW-0121">Carboxypeptidase</keyword>
<protein>
    <submittedName>
        <fullName evidence="9">LD-carboxypeptidase</fullName>
    </submittedName>
</protein>
<dbReference type="RefSeq" id="WP_162347612.1">
    <property type="nucleotide sequence ID" value="NZ_JAAEAA010000030.1"/>
</dbReference>